<evidence type="ECO:0000313" key="3">
    <source>
        <dbReference type="Proteomes" id="UP000838308"/>
    </source>
</evidence>
<keyword evidence="3" id="KW-1185">Reference proteome</keyword>
<dbReference type="InterPro" id="IPR037045">
    <property type="entry name" value="S8pro/Inhibitor_I9_sf"/>
</dbReference>
<evidence type="ECO:0000313" key="2">
    <source>
        <dbReference type="EMBL" id="CAH2717338.1"/>
    </source>
</evidence>
<sequence length="181" mass="20282">MAMIKRGKVILFFSLLAVLGFSVFFTPIYQEKEGQNTSKEEQNKPKGEQIEPKGEEVMTQNIYIDPKINLKSEEEVIIIIHFKTKPAKVAVALAEASGVPLTIEKAEQDVKDSHARFRKDVEKYLGQKQIPYTIVHTYSAALNGVAMKLPANEIKSLLQSAEIEAIYANREIKLVPPVQPS</sequence>
<protein>
    <recommendedName>
        <fullName evidence="1">Inhibitor I9 domain-containing protein</fullName>
    </recommendedName>
</protein>
<comment type="caution">
    <text evidence="2">The sequence shown here is derived from an EMBL/GenBank/DDBJ whole genome shotgun (WGS) entry which is preliminary data.</text>
</comment>
<proteinExistence type="predicted"/>
<dbReference type="InterPro" id="IPR010259">
    <property type="entry name" value="S8pro/Inhibitor_I9"/>
</dbReference>
<organism evidence="2 3">
    <name type="scientific">Neobacillus rhizosphaerae</name>
    <dbReference type="NCBI Taxonomy" id="2880965"/>
    <lineage>
        <taxon>Bacteria</taxon>
        <taxon>Bacillati</taxon>
        <taxon>Bacillota</taxon>
        <taxon>Bacilli</taxon>
        <taxon>Bacillales</taxon>
        <taxon>Bacillaceae</taxon>
        <taxon>Neobacillus</taxon>
    </lineage>
</organism>
<gene>
    <name evidence="2" type="ORF">BACCIP111895_04530</name>
</gene>
<accession>A0ABN8KYC7</accession>
<dbReference type="Gene3D" id="3.30.70.80">
    <property type="entry name" value="Peptidase S8 propeptide/proteinase inhibitor I9"/>
    <property type="match status" value="1"/>
</dbReference>
<dbReference type="EMBL" id="CALBWS010000044">
    <property type="protein sequence ID" value="CAH2717338.1"/>
    <property type="molecule type" value="Genomic_DNA"/>
</dbReference>
<name>A0ABN8KYC7_9BACI</name>
<dbReference type="Pfam" id="PF05922">
    <property type="entry name" value="Inhibitor_I9"/>
    <property type="match status" value="1"/>
</dbReference>
<reference evidence="2" key="1">
    <citation type="submission" date="2022-04" db="EMBL/GenBank/DDBJ databases">
        <authorList>
            <person name="Criscuolo A."/>
        </authorList>
    </citation>
    <scope>NUCLEOTIDE SEQUENCE</scope>
    <source>
        <strain evidence="2">CIP111895</strain>
    </source>
</reference>
<feature type="domain" description="Inhibitor I9" evidence="1">
    <location>
        <begin position="79"/>
        <end position="174"/>
    </location>
</feature>
<evidence type="ECO:0000259" key="1">
    <source>
        <dbReference type="Pfam" id="PF05922"/>
    </source>
</evidence>
<dbReference type="Proteomes" id="UP000838308">
    <property type="component" value="Unassembled WGS sequence"/>
</dbReference>